<dbReference type="PANTHER" id="PTHR10502:SF102">
    <property type="entry name" value="ANNEXIN B11"/>
    <property type="match status" value="1"/>
</dbReference>
<dbReference type="FunFam" id="1.10.220.10:FF:000001">
    <property type="entry name" value="Annexin"/>
    <property type="match status" value="1"/>
</dbReference>
<feature type="compositionally biased region" description="Basic and acidic residues" evidence="7">
    <location>
        <begin position="155"/>
        <end position="186"/>
    </location>
</feature>
<feature type="region of interest" description="Disordered" evidence="7">
    <location>
        <begin position="284"/>
        <end position="334"/>
    </location>
</feature>
<keyword evidence="6" id="KW-0111">Calcium/phospholipid-binding</keyword>
<dbReference type="AlphaFoldDB" id="A0ABD0LZ35"/>
<dbReference type="PRINTS" id="PR00196">
    <property type="entry name" value="ANNEXIN"/>
</dbReference>
<comment type="similarity">
    <text evidence="1 6">Belongs to the annexin family.</text>
</comment>
<dbReference type="FunFam" id="1.10.220.10:FF:000003">
    <property type="entry name" value="Annexin"/>
    <property type="match status" value="1"/>
</dbReference>
<dbReference type="InterPro" id="IPR037104">
    <property type="entry name" value="Annexin_sf"/>
</dbReference>
<evidence type="ECO:0000256" key="4">
    <source>
        <dbReference type="ARBA" id="ARBA00022737"/>
    </source>
</evidence>
<keyword evidence="6" id="KW-0106">Calcium</keyword>
<dbReference type="PROSITE" id="PS51897">
    <property type="entry name" value="ANNEXIN_2"/>
    <property type="match status" value="4"/>
</dbReference>
<proteinExistence type="inferred from homology"/>
<feature type="region of interest" description="Disordered" evidence="7">
    <location>
        <begin position="536"/>
        <end position="599"/>
    </location>
</feature>
<dbReference type="InterPro" id="IPR018502">
    <property type="entry name" value="Annexin_repeat"/>
</dbReference>
<evidence type="ECO:0000313" key="8">
    <source>
        <dbReference type="EMBL" id="KAK7504860.1"/>
    </source>
</evidence>
<dbReference type="FunFam" id="1.10.220.10:FF:000005">
    <property type="entry name" value="Annexin"/>
    <property type="match status" value="1"/>
</dbReference>
<dbReference type="Gene3D" id="1.10.220.10">
    <property type="entry name" value="Annexin"/>
    <property type="match status" value="7"/>
</dbReference>
<keyword evidence="4 6" id="KW-0677">Repeat</keyword>
<feature type="compositionally biased region" description="Basic and acidic residues" evidence="7">
    <location>
        <begin position="200"/>
        <end position="219"/>
    </location>
</feature>
<feature type="region of interest" description="Disordered" evidence="7">
    <location>
        <begin position="124"/>
        <end position="226"/>
    </location>
</feature>
<dbReference type="Pfam" id="PF13879">
    <property type="entry name" value="Hmw_CFAP97"/>
    <property type="match status" value="1"/>
</dbReference>
<comment type="domain">
    <text evidence="6">A pair of annexin repeats may form one binding site for calcium and phospholipid.</text>
</comment>
<reference evidence="8 9" key="1">
    <citation type="journal article" date="2023" name="Sci. Data">
        <title>Genome assembly of the Korean intertidal mud-creeper Batillaria attramentaria.</title>
        <authorList>
            <person name="Patra A.K."/>
            <person name="Ho P.T."/>
            <person name="Jun S."/>
            <person name="Lee S.J."/>
            <person name="Kim Y."/>
            <person name="Won Y.J."/>
        </authorList>
    </citation>
    <scope>NUCLEOTIDE SEQUENCE [LARGE SCALE GENOMIC DNA]</scope>
    <source>
        <strain evidence="8">Wonlab-2016</strain>
    </source>
</reference>
<dbReference type="EMBL" id="JACVVK020000013">
    <property type="protein sequence ID" value="KAK7504860.1"/>
    <property type="molecule type" value="Genomic_DNA"/>
</dbReference>
<dbReference type="SMART" id="SM00335">
    <property type="entry name" value="ANX"/>
    <property type="match status" value="6"/>
</dbReference>
<feature type="compositionally biased region" description="Basic and acidic residues" evidence="7">
    <location>
        <begin position="563"/>
        <end position="574"/>
    </location>
</feature>
<keyword evidence="9" id="KW-1185">Reference proteome</keyword>
<comment type="caution">
    <text evidence="8">The sequence shown here is derived from an EMBL/GenBank/DDBJ whole genome shotgun (WGS) entry which is preliminary data.</text>
</comment>
<dbReference type="PROSITE" id="PS00223">
    <property type="entry name" value="ANNEXIN_1"/>
    <property type="match status" value="1"/>
</dbReference>
<name>A0ABD0LZ35_9CAEN</name>
<dbReference type="InterPro" id="IPR001464">
    <property type="entry name" value="Annexin"/>
</dbReference>
<gene>
    <name evidence="8" type="ORF">BaRGS_00003888</name>
</gene>
<dbReference type="PANTHER" id="PTHR10502">
    <property type="entry name" value="ANNEXIN"/>
    <property type="match status" value="1"/>
</dbReference>
<feature type="compositionally biased region" description="Basic and acidic residues" evidence="7">
    <location>
        <begin position="124"/>
        <end position="145"/>
    </location>
</feature>
<evidence type="ECO:0000313" key="9">
    <source>
        <dbReference type="Proteomes" id="UP001519460"/>
    </source>
</evidence>
<feature type="compositionally biased region" description="Basic and acidic residues" evidence="7">
    <location>
        <begin position="291"/>
        <end position="304"/>
    </location>
</feature>
<comment type="similarity">
    <text evidence="2">Belongs to the CFAP97 family.</text>
</comment>
<feature type="compositionally biased region" description="Basic residues" evidence="7">
    <location>
        <begin position="305"/>
        <end position="319"/>
    </location>
</feature>
<keyword evidence="5 6" id="KW-0041">Annexin</keyword>
<dbReference type="InterPro" id="IPR029488">
    <property type="entry name" value="Hmw/CFAP97"/>
</dbReference>
<evidence type="ECO:0000256" key="1">
    <source>
        <dbReference type="ARBA" id="ARBA00007831"/>
    </source>
</evidence>
<evidence type="ECO:0000256" key="2">
    <source>
        <dbReference type="ARBA" id="ARBA00008315"/>
    </source>
</evidence>
<evidence type="ECO:0000256" key="3">
    <source>
        <dbReference type="ARBA" id="ARBA00022553"/>
    </source>
</evidence>
<dbReference type="Pfam" id="PF00191">
    <property type="entry name" value="Annexin"/>
    <property type="match status" value="5"/>
</dbReference>
<dbReference type="SUPFAM" id="SSF47874">
    <property type="entry name" value="Annexin"/>
    <property type="match status" value="3"/>
</dbReference>
<dbReference type="GO" id="GO:0005544">
    <property type="term" value="F:calcium-dependent phospholipid binding"/>
    <property type="evidence" value="ECO:0007669"/>
    <property type="project" value="UniProtKB-KW"/>
</dbReference>
<sequence length="898" mass="102642">VSSIGPGLDNSPPRRYPHLVLRLKQTQMEEERLATIDHDNRLLLKKMMHIMEKGGKLDNRNDYKARSLNQPYKQRQADRIEQENLEIARRLEQVKPIYRTEKWEEDHKRHQYYLELWAKETKDYTPRGTERRKREEEKDEKKGDEYESDFESDDEDKKGEKGDKGEKLPPIEQEKQEKREDSDRPKSGSSGEKLPKIKNKKENEKEKQKNHQAETDAKHLFRVAKALSPPHDIFIRTLVRRTPNQRQQIKQKFKELYDLDLQSELKQGLDKDWHLLIDALLSEEKDDDDKDKDSSRKSSSDRSRGRGHGKGHGKRHGSGRGRGGSRSSDRGGPEVALHEALEKGDIPSVVQQLADLSESQLSKLKEDYKKEYVIGLEAAIKDRTKDPEQLLLLTLLKEKKDDGEKKDAHADATAIYESGEGRWSTPSGVFIKLLEERNTKHMRGVLLKYHQVSDGTSAVKAVEKECSKEYAAAIQAFWSRNDEDDEKAKECAILLYKSMHPNNETFVKTLVERAEIDMPNVRKAYWKKYKSELHTDLDQRSRHTTVNGRHGNEGQKKGHQKHHDQQQQHQDNRHRGQGQKKGHDKDGDEQQQQQSDRNADVERLHKAMDGLGTDEDTILDIIISKTNAQRQSLKKKYKEKYKKELADDLKSELSGDFEEVMLGLLMPPVEYDAHCLHSAVKGLGTNEDVLIGIMCTANPKELSKMKEQYKKAYGEDLDKALKGDTSGGFADLLMSLSEGQRDQGSSVNEKEAKEDAKKLYRGGKGLDINDQTFKDLMGKKNKAQVQATDKEYKKLSGMTLEEAIKKAASGDAEDGYLGLLSAMDDPVTFYADSLQKAFKGLGTNDSQLIRIVVSRSEVDLPAIKAKFQERHGRSLRAAIEDETSGDYRKALLKLVDKK</sequence>
<evidence type="ECO:0000256" key="5">
    <source>
        <dbReference type="ARBA" id="ARBA00023216"/>
    </source>
</evidence>
<dbReference type="Proteomes" id="UP001519460">
    <property type="component" value="Unassembled WGS sequence"/>
</dbReference>
<protein>
    <recommendedName>
        <fullName evidence="6">Annexin</fullName>
    </recommendedName>
</protein>
<organism evidence="8 9">
    <name type="scientific">Batillaria attramentaria</name>
    <dbReference type="NCBI Taxonomy" id="370345"/>
    <lineage>
        <taxon>Eukaryota</taxon>
        <taxon>Metazoa</taxon>
        <taxon>Spiralia</taxon>
        <taxon>Lophotrochozoa</taxon>
        <taxon>Mollusca</taxon>
        <taxon>Gastropoda</taxon>
        <taxon>Caenogastropoda</taxon>
        <taxon>Sorbeoconcha</taxon>
        <taxon>Cerithioidea</taxon>
        <taxon>Batillariidae</taxon>
        <taxon>Batillaria</taxon>
    </lineage>
</organism>
<evidence type="ECO:0000256" key="7">
    <source>
        <dbReference type="SAM" id="MobiDB-lite"/>
    </source>
</evidence>
<feature type="non-terminal residue" evidence="8">
    <location>
        <position position="1"/>
    </location>
</feature>
<accession>A0ABD0LZ35</accession>
<evidence type="ECO:0000256" key="6">
    <source>
        <dbReference type="RuleBase" id="RU003540"/>
    </source>
</evidence>
<dbReference type="InterPro" id="IPR018252">
    <property type="entry name" value="Annexin_repeat_CS"/>
</dbReference>
<keyword evidence="3" id="KW-0597">Phosphoprotein</keyword>